<comment type="subcellular location">
    <subcellularLocation>
        <location evidence="1 9">Nucleus</location>
    </subcellularLocation>
</comment>
<dbReference type="EMBL" id="NKQK01000022">
    <property type="protein sequence ID" value="PSR98607.1"/>
    <property type="molecule type" value="Genomic_DNA"/>
</dbReference>
<dbReference type="Pfam" id="PF02362">
    <property type="entry name" value="B3"/>
    <property type="match status" value="1"/>
</dbReference>
<dbReference type="CDD" id="cd10017">
    <property type="entry name" value="B3_DNA"/>
    <property type="match status" value="1"/>
</dbReference>
<feature type="compositionally biased region" description="Polar residues" evidence="10">
    <location>
        <begin position="595"/>
        <end position="610"/>
    </location>
</feature>
<evidence type="ECO:0000256" key="9">
    <source>
        <dbReference type="RuleBase" id="RU004561"/>
    </source>
</evidence>
<protein>
    <recommendedName>
        <fullName evidence="9">Auxin response factor</fullName>
    </recommendedName>
</protein>
<dbReference type="PANTHER" id="PTHR31384:SF5">
    <property type="entry name" value="AUXIN RESPONSE FACTOR 3"/>
    <property type="match status" value="1"/>
</dbReference>
<dbReference type="GO" id="GO:0005634">
    <property type="term" value="C:nucleus"/>
    <property type="evidence" value="ECO:0007669"/>
    <property type="project" value="UniProtKB-SubCell"/>
</dbReference>
<evidence type="ECO:0000256" key="8">
    <source>
        <dbReference type="ARBA" id="ARBA00023294"/>
    </source>
</evidence>
<comment type="subunit">
    <text evidence="9">Homodimers and heterodimers.</text>
</comment>
<accession>A0A2R6PXZ9</accession>
<feature type="domain" description="TF-B3" evidence="11">
    <location>
        <begin position="158"/>
        <end position="260"/>
    </location>
</feature>
<comment type="caution">
    <text evidence="12">The sequence shown here is derived from an EMBL/GenBank/DDBJ whole genome shotgun (WGS) entry which is preliminary data.</text>
</comment>
<evidence type="ECO:0000256" key="4">
    <source>
        <dbReference type="ARBA" id="ARBA00023015"/>
    </source>
</evidence>
<dbReference type="GO" id="GO:0006355">
    <property type="term" value="P:regulation of DNA-templated transcription"/>
    <property type="evidence" value="ECO:0007669"/>
    <property type="project" value="InterPro"/>
</dbReference>
<dbReference type="OMA" id="THVATKE"/>
<evidence type="ECO:0000313" key="13">
    <source>
        <dbReference type="Proteomes" id="UP000241394"/>
    </source>
</evidence>
<keyword evidence="8 9" id="KW-0927">Auxin signaling pathway</keyword>
<dbReference type="SMART" id="SM01019">
    <property type="entry name" value="B3"/>
    <property type="match status" value="1"/>
</dbReference>
<dbReference type="Gene3D" id="2.40.330.10">
    <property type="entry name" value="DNA-binding pseudobarrel domain"/>
    <property type="match status" value="1"/>
</dbReference>
<dbReference type="InterPro" id="IPR015300">
    <property type="entry name" value="DNA-bd_pseudobarrel_sf"/>
</dbReference>
<keyword evidence="6 9" id="KW-0804">Transcription</keyword>
<organism evidence="12 13">
    <name type="scientific">Actinidia chinensis var. chinensis</name>
    <name type="common">Chinese soft-hair kiwi</name>
    <dbReference type="NCBI Taxonomy" id="1590841"/>
    <lineage>
        <taxon>Eukaryota</taxon>
        <taxon>Viridiplantae</taxon>
        <taxon>Streptophyta</taxon>
        <taxon>Embryophyta</taxon>
        <taxon>Tracheophyta</taxon>
        <taxon>Spermatophyta</taxon>
        <taxon>Magnoliopsida</taxon>
        <taxon>eudicotyledons</taxon>
        <taxon>Gunneridae</taxon>
        <taxon>Pentapetalae</taxon>
        <taxon>asterids</taxon>
        <taxon>Ericales</taxon>
        <taxon>Actinidiaceae</taxon>
        <taxon>Actinidia</taxon>
    </lineage>
</organism>
<dbReference type="InterPro" id="IPR003340">
    <property type="entry name" value="B3_DNA-bd"/>
</dbReference>
<comment type="similarity">
    <text evidence="2 9">Belongs to the ARF family.</text>
</comment>
<dbReference type="InParanoid" id="A0A2R6PXZ9"/>
<dbReference type="GO" id="GO:0009734">
    <property type="term" value="P:auxin-activated signaling pathway"/>
    <property type="evidence" value="ECO:0007669"/>
    <property type="project" value="UniProtKB-KW"/>
</dbReference>
<evidence type="ECO:0000256" key="1">
    <source>
        <dbReference type="ARBA" id="ARBA00004123"/>
    </source>
</evidence>
<dbReference type="PROSITE" id="PS50863">
    <property type="entry name" value="B3"/>
    <property type="match status" value="1"/>
</dbReference>
<keyword evidence="3" id="KW-0217">Developmental protein</keyword>
<proteinExistence type="inferred from homology"/>
<evidence type="ECO:0000256" key="7">
    <source>
        <dbReference type="ARBA" id="ARBA00023242"/>
    </source>
</evidence>
<feature type="compositionally biased region" description="Low complexity" evidence="10">
    <location>
        <begin position="29"/>
        <end position="39"/>
    </location>
</feature>
<evidence type="ECO:0000313" key="12">
    <source>
        <dbReference type="EMBL" id="PSR98607.1"/>
    </source>
</evidence>
<sequence>MTCGLIDLNTVHDGEETTAASFDSPTPSPSSTSSGALALGSSSSSSSSSAVCLELWHACAGPLTSLPKKGSVVVYFTQGHLEHASDFPAAAYDLPPHVFCRVLDVKLHAEAATDEVYAQVSLIPDTQIEQKWRQGEIEAESEEEDTEGAAKSTTPHMFCKTLTASDTSTHGGFSVPRRAAEDCFPPLDYKQQRPSQELFAKDLHGIEWRFRHIYRGQPRRHLLTTGWSAFVNKKKLVSGDAVLFLRCGNGELRLGIRRAAQVKTDSTFPALSCQKLNVGNINVVVNAISIRSVFNIWYNPRASSSEFMIPLCKFSKSLTHSFTVGMRFKMRFETEDAAERYTGLITGVSDVDPARWPGSKWRCLLVRWDDLVTIRHNRVSPWEIEPTGLVTASSSLMASGVKRTRAGLPSTNPDFPVPREGTVVSDFGESFRFQKVLQGQEIPGFISPYGGTDSHNHHPSEIRRCPPCSGSSSMSSIGNGVRNLLGDSSIPYENTGFGELLRFNKVLQGQETFSSSPYGRSPASNMAQDIQGQGINDGLRASSSCNGWSRLMQGYNAYPCPSVPPIQVSSPSSVLMFHPACTRPNELRNRVLPEVSQTYGGNPTSSSPCDRSSRKEDTQGVNFFGLLKEHNQLGISHSTFATHSSYRGSQDLVSACKSGCRLFGFPLTEDRNAMKNPISSPYNPDASFLPHGEEHLLPTPPLVTKIIGSSCTKVSDLCAVRDTLLDIAL</sequence>
<evidence type="ECO:0000259" key="11">
    <source>
        <dbReference type="PROSITE" id="PS50863"/>
    </source>
</evidence>
<dbReference type="SUPFAM" id="SSF101936">
    <property type="entry name" value="DNA-binding pseudobarrel domain"/>
    <property type="match status" value="1"/>
</dbReference>
<evidence type="ECO:0000256" key="5">
    <source>
        <dbReference type="ARBA" id="ARBA00023125"/>
    </source>
</evidence>
<comment type="function">
    <text evidence="9">Auxin response factors (ARFs) are transcriptional factors that bind specifically to the DNA sequence 5'-TGTCTC-3' found in the auxin-responsive promoter elements (AuxREs).</text>
</comment>
<dbReference type="FunFam" id="2.40.330.10:FF:000001">
    <property type="entry name" value="Auxin response factor"/>
    <property type="match status" value="1"/>
</dbReference>
<keyword evidence="4 9" id="KW-0805">Transcription regulation</keyword>
<evidence type="ECO:0000256" key="2">
    <source>
        <dbReference type="ARBA" id="ARBA00007853"/>
    </source>
</evidence>
<dbReference type="STRING" id="1590841.A0A2R6PXZ9"/>
<dbReference type="PANTHER" id="PTHR31384">
    <property type="entry name" value="AUXIN RESPONSE FACTOR 4-RELATED"/>
    <property type="match status" value="1"/>
</dbReference>
<dbReference type="Pfam" id="PF06507">
    <property type="entry name" value="ARF_AD"/>
    <property type="match status" value="1"/>
</dbReference>
<evidence type="ECO:0000256" key="10">
    <source>
        <dbReference type="SAM" id="MobiDB-lite"/>
    </source>
</evidence>
<dbReference type="InterPro" id="IPR044835">
    <property type="entry name" value="ARF_plant"/>
</dbReference>
<dbReference type="Proteomes" id="UP000241394">
    <property type="component" value="Chromosome LG22"/>
</dbReference>
<gene>
    <name evidence="12" type="ORF">CEY00_Acc25125</name>
</gene>
<reference evidence="12 13" key="1">
    <citation type="submission" date="2017-07" db="EMBL/GenBank/DDBJ databases">
        <title>An improved, manually edited Actinidia chinensis var. chinensis (kiwifruit) genome highlights the challenges associated with draft genomes and gene prediction in plants.</title>
        <authorList>
            <person name="Pilkington S."/>
            <person name="Crowhurst R."/>
            <person name="Hilario E."/>
            <person name="Nardozza S."/>
            <person name="Fraser L."/>
            <person name="Peng Y."/>
            <person name="Gunaseelan K."/>
            <person name="Simpson R."/>
            <person name="Tahir J."/>
            <person name="Deroles S."/>
            <person name="Templeton K."/>
            <person name="Luo Z."/>
            <person name="Davy M."/>
            <person name="Cheng C."/>
            <person name="Mcneilage M."/>
            <person name="Scaglione D."/>
            <person name="Liu Y."/>
            <person name="Zhang Q."/>
            <person name="Datson P."/>
            <person name="De Silva N."/>
            <person name="Gardiner S."/>
            <person name="Bassett H."/>
            <person name="Chagne D."/>
            <person name="Mccallum J."/>
            <person name="Dzierzon H."/>
            <person name="Deng C."/>
            <person name="Wang Y.-Y."/>
            <person name="Barron N."/>
            <person name="Manako K."/>
            <person name="Bowen J."/>
            <person name="Foster T."/>
            <person name="Erridge Z."/>
            <person name="Tiffin H."/>
            <person name="Waite C."/>
            <person name="Davies K."/>
            <person name="Grierson E."/>
            <person name="Laing W."/>
            <person name="Kirk R."/>
            <person name="Chen X."/>
            <person name="Wood M."/>
            <person name="Montefiori M."/>
            <person name="Brummell D."/>
            <person name="Schwinn K."/>
            <person name="Catanach A."/>
            <person name="Fullerton C."/>
            <person name="Li D."/>
            <person name="Meiyalaghan S."/>
            <person name="Nieuwenhuizen N."/>
            <person name="Read N."/>
            <person name="Prakash R."/>
            <person name="Hunter D."/>
            <person name="Zhang H."/>
            <person name="Mckenzie M."/>
            <person name="Knabel M."/>
            <person name="Harris A."/>
            <person name="Allan A."/>
            <person name="Chen A."/>
            <person name="Janssen B."/>
            <person name="Plunkett B."/>
            <person name="Dwamena C."/>
            <person name="Voogd C."/>
            <person name="Leif D."/>
            <person name="Lafferty D."/>
            <person name="Souleyre E."/>
            <person name="Varkonyi-Gasic E."/>
            <person name="Gambi F."/>
            <person name="Hanley J."/>
            <person name="Yao J.-L."/>
            <person name="Cheung J."/>
            <person name="David K."/>
            <person name="Warren B."/>
            <person name="Marsh K."/>
            <person name="Snowden K."/>
            <person name="Lin-Wang K."/>
            <person name="Brian L."/>
            <person name="Martinez-Sanchez M."/>
            <person name="Wang M."/>
            <person name="Ileperuma N."/>
            <person name="Macnee N."/>
            <person name="Campin R."/>
            <person name="Mcatee P."/>
            <person name="Drummond R."/>
            <person name="Espley R."/>
            <person name="Ireland H."/>
            <person name="Wu R."/>
            <person name="Atkinson R."/>
            <person name="Karunairetnam S."/>
            <person name="Bulley S."/>
            <person name="Chunkath S."/>
            <person name="Hanley Z."/>
            <person name="Storey R."/>
            <person name="Thrimawithana A."/>
            <person name="Thomson S."/>
            <person name="David C."/>
            <person name="Testolin R."/>
        </authorList>
    </citation>
    <scope>NUCLEOTIDE SEQUENCE [LARGE SCALE GENOMIC DNA]</scope>
    <source>
        <strain evidence="13">cv. Red5</strain>
        <tissue evidence="12">Young leaf</tissue>
    </source>
</reference>
<dbReference type="Gene3D" id="2.30.30.1040">
    <property type="match status" value="1"/>
</dbReference>
<dbReference type="AlphaFoldDB" id="A0A2R6PXZ9"/>
<feature type="region of interest" description="Disordered" evidence="10">
    <location>
        <begin position="17"/>
        <end position="39"/>
    </location>
</feature>
<keyword evidence="5 9" id="KW-0238">DNA-binding</keyword>
<dbReference type="GO" id="GO:0003677">
    <property type="term" value="F:DNA binding"/>
    <property type="evidence" value="ECO:0007669"/>
    <property type="project" value="UniProtKB-KW"/>
</dbReference>
<feature type="region of interest" description="Disordered" evidence="10">
    <location>
        <begin position="594"/>
        <end position="616"/>
    </location>
</feature>
<dbReference type="FunFam" id="2.30.30.1040:FF:000001">
    <property type="entry name" value="Auxin response factor"/>
    <property type="match status" value="1"/>
</dbReference>
<dbReference type="OrthoDB" id="624437at2759"/>
<evidence type="ECO:0000256" key="6">
    <source>
        <dbReference type="ARBA" id="ARBA00023163"/>
    </source>
</evidence>
<dbReference type="FunCoup" id="A0A2R6PXZ9">
    <property type="interactions" value="1798"/>
</dbReference>
<keyword evidence="13" id="KW-1185">Reference proteome</keyword>
<reference evidence="13" key="2">
    <citation type="journal article" date="2018" name="BMC Genomics">
        <title>A manually annotated Actinidia chinensis var. chinensis (kiwifruit) genome highlights the challenges associated with draft genomes and gene prediction in plants.</title>
        <authorList>
            <person name="Pilkington S.M."/>
            <person name="Crowhurst R."/>
            <person name="Hilario E."/>
            <person name="Nardozza S."/>
            <person name="Fraser L."/>
            <person name="Peng Y."/>
            <person name="Gunaseelan K."/>
            <person name="Simpson R."/>
            <person name="Tahir J."/>
            <person name="Deroles S.C."/>
            <person name="Templeton K."/>
            <person name="Luo Z."/>
            <person name="Davy M."/>
            <person name="Cheng C."/>
            <person name="McNeilage M."/>
            <person name="Scaglione D."/>
            <person name="Liu Y."/>
            <person name="Zhang Q."/>
            <person name="Datson P."/>
            <person name="De Silva N."/>
            <person name="Gardiner S.E."/>
            <person name="Bassett H."/>
            <person name="Chagne D."/>
            <person name="McCallum J."/>
            <person name="Dzierzon H."/>
            <person name="Deng C."/>
            <person name="Wang Y.Y."/>
            <person name="Barron L."/>
            <person name="Manako K."/>
            <person name="Bowen J."/>
            <person name="Foster T.M."/>
            <person name="Erridge Z.A."/>
            <person name="Tiffin H."/>
            <person name="Waite C.N."/>
            <person name="Davies K.M."/>
            <person name="Grierson E.P."/>
            <person name="Laing W.A."/>
            <person name="Kirk R."/>
            <person name="Chen X."/>
            <person name="Wood M."/>
            <person name="Montefiori M."/>
            <person name="Brummell D.A."/>
            <person name="Schwinn K.E."/>
            <person name="Catanach A."/>
            <person name="Fullerton C."/>
            <person name="Li D."/>
            <person name="Meiyalaghan S."/>
            <person name="Nieuwenhuizen N."/>
            <person name="Read N."/>
            <person name="Prakash R."/>
            <person name="Hunter D."/>
            <person name="Zhang H."/>
            <person name="McKenzie M."/>
            <person name="Knabel M."/>
            <person name="Harris A."/>
            <person name="Allan A.C."/>
            <person name="Gleave A."/>
            <person name="Chen A."/>
            <person name="Janssen B.J."/>
            <person name="Plunkett B."/>
            <person name="Ampomah-Dwamena C."/>
            <person name="Voogd C."/>
            <person name="Leif D."/>
            <person name="Lafferty D."/>
            <person name="Souleyre E.J.F."/>
            <person name="Varkonyi-Gasic E."/>
            <person name="Gambi F."/>
            <person name="Hanley J."/>
            <person name="Yao J.L."/>
            <person name="Cheung J."/>
            <person name="David K.M."/>
            <person name="Warren B."/>
            <person name="Marsh K."/>
            <person name="Snowden K.C."/>
            <person name="Lin-Wang K."/>
            <person name="Brian L."/>
            <person name="Martinez-Sanchez M."/>
            <person name="Wang M."/>
            <person name="Ileperuma N."/>
            <person name="Macnee N."/>
            <person name="Campin R."/>
            <person name="McAtee P."/>
            <person name="Drummond R.S.M."/>
            <person name="Espley R.V."/>
            <person name="Ireland H.S."/>
            <person name="Wu R."/>
            <person name="Atkinson R.G."/>
            <person name="Karunairetnam S."/>
            <person name="Bulley S."/>
            <person name="Chunkath S."/>
            <person name="Hanley Z."/>
            <person name="Storey R."/>
            <person name="Thrimawithana A.H."/>
            <person name="Thomson S."/>
            <person name="David C."/>
            <person name="Testolin R."/>
            <person name="Huang H."/>
            <person name="Hellens R.P."/>
            <person name="Schaffer R.J."/>
        </authorList>
    </citation>
    <scope>NUCLEOTIDE SEQUENCE [LARGE SCALE GENOMIC DNA]</scope>
    <source>
        <strain evidence="13">cv. Red5</strain>
    </source>
</reference>
<name>A0A2R6PXZ9_ACTCC</name>
<evidence type="ECO:0000256" key="3">
    <source>
        <dbReference type="ARBA" id="ARBA00022473"/>
    </source>
</evidence>
<keyword evidence="7 9" id="KW-0539">Nucleus</keyword>
<dbReference type="Gramene" id="PSR98607">
    <property type="protein sequence ID" value="PSR98607"/>
    <property type="gene ID" value="CEY00_Acc25125"/>
</dbReference>
<dbReference type="InterPro" id="IPR010525">
    <property type="entry name" value="ARF_dom"/>
</dbReference>